<dbReference type="AlphaFoldDB" id="A0A9N9JAK9"/>
<keyword evidence="2" id="KW-1185">Reference proteome</keyword>
<dbReference type="Proteomes" id="UP000789396">
    <property type="component" value="Unassembled WGS sequence"/>
</dbReference>
<accession>A0A9N9JAK9</accession>
<comment type="caution">
    <text evidence="1">The sequence shown here is derived from an EMBL/GenBank/DDBJ whole genome shotgun (WGS) entry which is preliminary data.</text>
</comment>
<name>A0A9N9JAK9_9GLOM</name>
<evidence type="ECO:0000313" key="2">
    <source>
        <dbReference type="Proteomes" id="UP000789396"/>
    </source>
</evidence>
<organism evidence="1 2">
    <name type="scientific">Racocetra fulgida</name>
    <dbReference type="NCBI Taxonomy" id="60492"/>
    <lineage>
        <taxon>Eukaryota</taxon>
        <taxon>Fungi</taxon>
        <taxon>Fungi incertae sedis</taxon>
        <taxon>Mucoromycota</taxon>
        <taxon>Glomeromycotina</taxon>
        <taxon>Glomeromycetes</taxon>
        <taxon>Diversisporales</taxon>
        <taxon>Gigasporaceae</taxon>
        <taxon>Racocetra</taxon>
    </lineage>
</organism>
<sequence>NPDYTSNIKIDNNQGWQQVLAALKKYKEQTQINLEWEEFYYRVNHVQAMYNQVKRTDEHLQKEEINKLIKSSIPGYDSQNSSFNEFSRWKKFYNYIVLLIENPKLQENNIPIDFRFNQFIG</sequence>
<feature type="non-terminal residue" evidence="1">
    <location>
        <position position="1"/>
    </location>
</feature>
<reference evidence="1" key="1">
    <citation type="submission" date="2021-06" db="EMBL/GenBank/DDBJ databases">
        <authorList>
            <person name="Kallberg Y."/>
            <person name="Tangrot J."/>
            <person name="Rosling A."/>
        </authorList>
    </citation>
    <scope>NUCLEOTIDE SEQUENCE</scope>
    <source>
        <strain evidence="1">IN212</strain>
    </source>
</reference>
<proteinExistence type="predicted"/>
<dbReference type="OrthoDB" id="2388697at2759"/>
<gene>
    <name evidence="1" type="ORF">RFULGI_LOCUS15112</name>
</gene>
<protein>
    <submittedName>
        <fullName evidence="1">19014_t:CDS:1</fullName>
    </submittedName>
</protein>
<evidence type="ECO:0000313" key="1">
    <source>
        <dbReference type="EMBL" id="CAG8771803.1"/>
    </source>
</evidence>
<dbReference type="EMBL" id="CAJVPZ010046976">
    <property type="protein sequence ID" value="CAG8771803.1"/>
    <property type="molecule type" value="Genomic_DNA"/>
</dbReference>
<feature type="non-terminal residue" evidence="1">
    <location>
        <position position="121"/>
    </location>
</feature>